<dbReference type="GO" id="GO:0005886">
    <property type="term" value="C:plasma membrane"/>
    <property type="evidence" value="ECO:0007669"/>
    <property type="project" value="UniProtKB-SubCell"/>
</dbReference>
<dbReference type="EMBL" id="AJVK01014909">
    <property type="status" value="NOT_ANNOTATED_CDS"/>
    <property type="molecule type" value="Genomic_DNA"/>
</dbReference>
<accession>A0A1B0GP10</accession>
<dbReference type="Gene3D" id="1.10.287.570">
    <property type="entry name" value="Helical hairpin bin"/>
    <property type="match status" value="1"/>
</dbReference>
<evidence type="ECO:0000259" key="10">
    <source>
        <dbReference type="Pfam" id="PF07565"/>
    </source>
</evidence>
<evidence type="ECO:0000256" key="1">
    <source>
        <dbReference type="ARBA" id="ARBA00004651"/>
    </source>
</evidence>
<evidence type="ECO:0000259" key="9">
    <source>
        <dbReference type="Pfam" id="PF00955"/>
    </source>
</evidence>
<evidence type="ECO:0000256" key="5">
    <source>
        <dbReference type="ARBA" id="ARBA00022692"/>
    </source>
</evidence>
<proteinExistence type="inferred from homology"/>
<dbReference type="InterPro" id="IPR003020">
    <property type="entry name" value="HCO3_transpt_euk"/>
</dbReference>
<name>A0A1B0GP10_PHLPP</name>
<dbReference type="SUPFAM" id="SSF55804">
    <property type="entry name" value="Phoshotransferase/anion transport protein"/>
    <property type="match status" value="1"/>
</dbReference>
<dbReference type="InterPro" id="IPR011531">
    <property type="entry name" value="HCO3_transpt-like_TM_dom"/>
</dbReference>
<keyword evidence="12" id="KW-1185">Reference proteome</keyword>
<dbReference type="Pfam" id="PF00955">
    <property type="entry name" value="HCO3_cotransp"/>
    <property type="match status" value="2"/>
</dbReference>
<dbReference type="PANTHER" id="PTHR11453">
    <property type="entry name" value="ANION EXCHANGE PROTEIN"/>
    <property type="match status" value="1"/>
</dbReference>
<dbReference type="EMBL" id="AJVK01014908">
    <property type="status" value="NOT_ANNOTATED_CDS"/>
    <property type="molecule type" value="Genomic_DNA"/>
</dbReference>
<evidence type="ECO:0000256" key="8">
    <source>
        <dbReference type="ARBA" id="ARBA00023136"/>
    </source>
</evidence>
<dbReference type="PANTHER" id="PTHR11453:SF47">
    <property type="entry name" value="ANION EXCHANGE PROTEIN"/>
    <property type="match status" value="1"/>
</dbReference>
<dbReference type="GO" id="GO:0015701">
    <property type="term" value="P:bicarbonate transport"/>
    <property type="evidence" value="ECO:0007669"/>
    <property type="project" value="TreeGrafter"/>
</dbReference>
<evidence type="ECO:0000313" key="12">
    <source>
        <dbReference type="Proteomes" id="UP000092462"/>
    </source>
</evidence>
<feature type="domain" description="Bicarbonate transporter-like transmembrane" evidence="9">
    <location>
        <begin position="381"/>
        <end position="673"/>
    </location>
</feature>
<evidence type="ECO:0000313" key="11">
    <source>
        <dbReference type="EnsemblMetazoa" id="PPAI006415-PA"/>
    </source>
</evidence>
<keyword evidence="6" id="KW-1133">Transmembrane helix</keyword>
<dbReference type="EnsemblMetazoa" id="PPAI006415-RA">
    <property type="protein sequence ID" value="PPAI006415-PA"/>
    <property type="gene ID" value="PPAI006415"/>
</dbReference>
<keyword evidence="8" id="KW-0472">Membrane</keyword>
<dbReference type="GO" id="GO:0051453">
    <property type="term" value="P:regulation of intracellular pH"/>
    <property type="evidence" value="ECO:0007669"/>
    <property type="project" value="TreeGrafter"/>
</dbReference>
<dbReference type="Pfam" id="PF07565">
    <property type="entry name" value="Band_3_cyto"/>
    <property type="match status" value="1"/>
</dbReference>
<evidence type="ECO:0000256" key="2">
    <source>
        <dbReference type="ARBA" id="ARBA00010993"/>
    </source>
</evidence>
<dbReference type="VEuPathDB" id="VectorBase:PPAPM1_007903"/>
<comment type="subcellular location">
    <subcellularLocation>
        <location evidence="1">Cell membrane</location>
        <topology evidence="1">Multi-pass membrane protein</topology>
    </subcellularLocation>
</comment>
<dbReference type="GO" id="GO:0008509">
    <property type="term" value="F:monoatomic anion transmembrane transporter activity"/>
    <property type="evidence" value="ECO:0007669"/>
    <property type="project" value="InterPro"/>
</dbReference>
<evidence type="ECO:0000256" key="3">
    <source>
        <dbReference type="ARBA" id="ARBA00022448"/>
    </source>
</evidence>
<evidence type="ECO:0000256" key="6">
    <source>
        <dbReference type="ARBA" id="ARBA00022989"/>
    </source>
</evidence>
<reference evidence="11" key="1">
    <citation type="submission" date="2022-08" db="UniProtKB">
        <authorList>
            <consortium name="EnsemblMetazoa"/>
        </authorList>
    </citation>
    <scope>IDENTIFICATION</scope>
    <source>
        <strain evidence="11">Israel</strain>
    </source>
</reference>
<dbReference type="FunFam" id="3.40.930.10:FF:000020">
    <property type="entry name" value="Anion exchange protein"/>
    <property type="match status" value="1"/>
</dbReference>
<dbReference type="AlphaFoldDB" id="A0A1B0GP10"/>
<feature type="domain" description="Band 3 cytoplasmic" evidence="10">
    <location>
        <begin position="11"/>
        <end position="168"/>
    </location>
</feature>
<dbReference type="GO" id="GO:0005452">
    <property type="term" value="F:solute:inorganic anion antiporter activity"/>
    <property type="evidence" value="ECO:0007669"/>
    <property type="project" value="InterPro"/>
</dbReference>
<evidence type="ECO:0000256" key="4">
    <source>
        <dbReference type="ARBA" id="ARBA00022475"/>
    </source>
</evidence>
<comment type="similarity">
    <text evidence="2">Belongs to the anion exchanger (TC 2.A.31) family.</text>
</comment>
<dbReference type="InterPro" id="IPR013769">
    <property type="entry name" value="Band3_cytoplasmic_dom"/>
</dbReference>
<keyword evidence="7" id="KW-0406">Ion transport</keyword>
<evidence type="ECO:0000256" key="7">
    <source>
        <dbReference type="ARBA" id="ARBA00023065"/>
    </source>
</evidence>
<keyword evidence="3" id="KW-0813">Transport</keyword>
<dbReference type="VEuPathDB" id="VectorBase:PPAI006415"/>
<dbReference type="Proteomes" id="UP000092462">
    <property type="component" value="Unassembled WGS sequence"/>
</dbReference>
<protein>
    <submittedName>
        <fullName evidence="11">Uncharacterized protein</fullName>
    </submittedName>
</protein>
<organism evidence="11 12">
    <name type="scientific">Phlebotomus papatasi</name>
    <name type="common">Sandfly</name>
    <dbReference type="NCBI Taxonomy" id="29031"/>
    <lineage>
        <taxon>Eukaryota</taxon>
        <taxon>Metazoa</taxon>
        <taxon>Ecdysozoa</taxon>
        <taxon>Arthropoda</taxon>
        <taxon>Hexapoda</taxon>
        <taxon>Insecta</taxon>
        <taxon>Pterygota</taxon>
        <taxon>Neoptera</taxon>
        <taxon>Endopterygota</taxon>
        <taxon>Diptera</taxon>
        <taxon>Nematocera</taxon>
        <taxon>Psychodoidea</taxon>
        <taxon>Psychodidae</taxon>
        <taxon>Phlebotomus</taxon>
        <taxon>Phlebotomus</taxon>
    </lineage>
</organism>
<dbReference type="PRINTS" id="PR01231">
    <property type="entry name" value="HCO3TRNSPORT"/>
</dbReference>
<keyword evidence="5" id="KW-0812">Transmembrane</keyword>
<dbReference type="Gene3D" id="3.40.930.10">
    <property type="entry name" value="Mannitol-specific EII, Chain A"/>
    <property type="match status" value="1"/>
</dbReference>
<feature type="domain" description="Bicarbonate transporter-like transmembrane" evidence="9">
    <location>
        <begin position="234"/>
        <end position="321"/>
    </location>
</feature>
<keyword evidence="4" id="KW-1003">Cell membrane</keyword>
<sequence length="692" mass="76833">MKFHSSFNLSEDKKPKIVPAGEINGFGGNDTKIDIKEEVYSSSQEDLVRKAQNDTILRRIPQGAEATTVLVGAVDFLEQPTIAFVRLAEGITMPSITEVPIPVRFLFILLGPKNIELDYHEIGRSIATLMSNTHFHDIAYKADDRKDLLSAINEFLDDSIVLPPGNWERQELLPIEELKAKSERIRNRKVKAMQEKNKDKQQLIADEEKRLLAAAEGDPGGRKPTGPLEKTGRWWGGVINDMKRRLPMYKSDITDGLNTETLAASLFMYFAALSTAITFGGLASDKTHNLIGISETLISQSIAGIFFHAVCGQPLVIIGTTVAEDSKVVGESEGAQGWKKSTVVRHCSNLLSLWSYPHCEEFKAIGLAEFIQGFIEEEQGTPHFLGRTARRALGDFGVPVSIAIFVAVDFMIPQVFTDKLSVPEGISPSDPENRGWVIPWGPVPMWVPFASVIPALLVYILIFMETHISELIVDKPERGLKKGSGLHMDIVLLSICNTVCSFFGMPWHCAATVRSVTHVSSVTIMSRTHAPGDKPHIVDVKEQRLSGLFVSVMVGLSVAMAPILRLIPMSVLFGVFLYMGIVSMVGVHFFERLKLFFMPVKYHPSEPFVRRVPTWKMHIFTFTQAAALAILWGVKSSSFSLAFPFFLIMMVPLRHKLATYFTASELNALDGNKPDVDPDNEPDFYEQAGMPS</sequence>
<dbReference type="FunFam" id="1.10.287.570:FF:000001">
    <property type="entry name" value="Anion exchange protein"/>
    <property type="match status" value="1"/>
</dbReference>
<dbReference type="InterPro" id="IPR016152">
    <property type="entry name" value="PTrfase/Anion_transptr"/>
</dbReference>